<dbReference type="InterPro" id="IPR005494">
    <property type="entry name" value="GSPS_pre-ATP-grasp-like_dom"/>
</dbReference>
<protein>
    <submittedName>
        <fullName evidence="7">Glutathionylspermidine synthase family protein</fullName>
    </submittedName>
</protein>
<dbReference type="EMBL" id="QZEY01000002">
    <property type="protein sequence ID" value="RJL34194.1"/>
    <property type="molecule type" value="Genomic_DNA"/>
</dbReference>
<evidence type="ECO:0000259" key="6">
    <source>
        <dbReference type="Pfam" id="PF03738"/>
    </source>
</evidence>
<dbReference type="AlphaFoldDB" id="A0A3A4B935"/>
<keyword evidence="2" id="KW-0479">Metal-binding</keyword>
<comment type="caution">
    <text evidence="7">The sequence shown here is derived from an EMBL/GenBank/DDBJ whole genome shotgun (WGS) entry which is preliminary data.</text>
</comment>
<keyword evidence="4" id="KW-0067">ATP-binding</keyword>
<evidence type="ECO:0000256" key="2">
    <source>
        <dbReference type="ARBA" id="ARBA00022723"/>
    </source>
</evidence>
<evidence type="ECO:0000313" key="7">
    <source>
        <dbReference type="EMBL" id="RJL34194.1"/>
    </source>
</evidence>
<sequence>MRRYPLEPRDDWEKLVKADGLSYAVQKDGTPYWDESAYYVFAPEEIDYLEAVTAELHDMSVQAARYALDEAPMSAFGLPESARETMAASLDSPSLYGRFDLVWDGEGDAKLLEYNADTPTALIEASVTQWMWLEDRFPAADQWNALHERLVATWAGMPLPGGRVHFAHAEDGVDGEEWVTVAYLRDTAAQAGLLTAGLRVSEIGWDGVARRFIDPAGDPIEACFKLYPWEDMFAEPYGELAGVGGTMWLEPPWKALLSNKALLAVLWGLFPGHPNLLPAYLDGPRDMTEYARKALHGREGDGVTVVTAGGTEAHAGEYGAEGYCWQRYVEVPSLLPGRRFILGAWMAGDRPAGLGVREYAGLVTTDRAWFVPHVIG</sequence>
<evidence type="ECO:0000313" key="8">
    <source>
        <dbReference type="Proteomes" id="UP000265768"/>
    </source>
</evidence>
<evidence type="ECO:0000256" key="4">
    <source>
        <dbReference type="ARBA" id="ARBA00022840"/>
    </source>
</evidence>
<reference evidence="7 8" key="1">
    <citation type="submission" date="2018-09" db="EMBL/GenBank/DDBJ databases">
        <title>YIM 75507 draft genome.</title>
        <authorList>
            <person name="Tang S."/>
            <person name="Feng Y."/>
        </authorList>
    </citation>
    <scope>NUCLEOTIDE SEQUENCE [LARGE SCALE GENOMIC DNA]</scope>
    <source>
        <strain evidence="7 8">YIM 75507</strain>
    </source>
</reference>
<keyword evidence="5" id="KW-0460">Magnesium</keyword>
<dbReference type="Pfam" id="PF03738">
    <property type="entry name" value="GSP_synth"/>
    <property type="match status" value="1"/>
</dbReference>
<dbReference type="OrthoDB" id="9765517at2"/>
<dbReference type="SUPFAM" id="SSF52440">
    <property type="entry name" value="PreATP-grasp domain"/>
    <property type="match status" value="1"/>
</dbReference>
<dbReference type="RefSeq" id="WP_119925495.1">
    <property type="nucleotide sequence ID" value="NZ_QZEY01000002.1"/>
</dbReference>
<keyword evidence="1" id="KW-0436">Ligase</keyword>
<feature type="domain" description="Glutathionylspermidine synthase pre-ATP-grasp-like" evidence="6">
    <location>
        <begin position="12"/>
        <end position="375"/>
    </location>
</feature>
<evidence type="ECO:0000256" key="5">
    <source>
        <dbReference type="ARBA" id="ARBA00022842"/>
    </source>
</evidence>
<accession>A0A3A4B935</accession>
<dbReference type="GO" id="GO:0016874">
    <property type="term" value="F:ligase activity"/>
    <property type="evidence" value="ECO:0007669"/>
    <property type="project" value="UniProtKB-KW"/>
</dbReference>
<evidence type="ECO:0000256" key="1">
    <source>
        <dbReference type="ARBA" id="ARBA00022598"/>
    </source>
</evidence>
<dbReference type="Gene3D" id="3.30.1490.330">
    <property type="match status" value="1"/>
</dbReference>
<dbReference type="GO" id="GO:0046872">
    <property type="term" value="F:metal ion binding"/>
    <property type="evidence" value="ECO:0007669"/>
    <property type="project" value="UniProtKB-KW"/>
</dbReference>
<keyword evidence="3" id="KW-0547">Nucleotide-binding</keyword>
<gene>
    <name evidence="7" type="ORF">D5H75_06900</name>
</gene>
<dbReference type="InterPro" id="IPR016185">
    <property type="entry name" value="PreATP-grasp_dom_sf"/>
</dbReference>
<name>A0A3A4B935_9ACTN</name>
<dbReference type="SUPFAM" id="SSF56059">
    <property type="entry name" value="Glutathione synthetase ATP-binding domain-like"/>
    <property type="match status" value="1"/>
</dbReference>
<dbReference type="Proteomes" id="UP000265768">
    <property type="component" value="Unassembled WGS sequence"/>
</dbReference>
<dbReference type="GO" id="GO:0005524">
    <property type="term" value="F:ATP binding"/>
    <property type="evidence" value="ECO:0007669"/>
    <property type="project" value="UniProtKB-KW"/>
</dbReference>
<keyword evidence="8" id="KW-1185">Reference proteome</keyword>
<proteinExistence type="predicted"/>
<evidence type="ECO:0000256" key="3">
    <source>
        <dbReference type="ARBA" id="ARBA00022741"/>
    </source>
</evidence>
<organism evidence="7 8">
    <name type="scientific">Bailinhaonella thermotolerans</name>
    <dbReference type="NCBI Taxonomy" id="1070861"/>
    <lineage>
        <taxon>Bacteria</taxon>
        <taxon>Bacillati</taxon>
        <taxon>Actinomycetota</taxon>
        <taxon>Actinomycetes</taxon>
        <taxon>Streptosporangiales</taxon>
        <taxon>Streptosporangiaceae</taxon>
        <taxon>Bailinhaonella</taxon>
    </lineage>
</organism>